<keyword evidence="3" id="KW-1185">Reference proteome</keyword>
<evidence type="ECO:0000313" key="3">
    <source>
        <dbReference type="Proteomes" id="UP000706333"/>
    </source>
</evidence>
<accession>A0A934TNJ8</accession>
<gene>
    <name evidence="2" type="ORF">CCR87_13585</name>
</gene>
<dbReference type="Proteomes" id="UP000706333">
    <property type="component" value="Unassembled WGS sequence"/>
</dbReference>
<name>A0A934TNJ8_9RHOB</name>
<dbReference type="AlphaFoldDB" id="A0A934TNJ8"/>
<keyword evidence="1" id="KW-0175">Coiled coil</keyword>
<organism evidence="2 3">
    <name type="scientific">Rhodobaculum claviforme</name>
    <dbReference type="NCBI Taxonomy" id="1549854"/>
    <lineage>
        <taxon>Bacteria</taxon>
        <taxon>Pseudomonadati</taxon>
        <taxon>Pseudomonadota</taxon>
        <taxon>Alphaproteobacteria</taxon>
        <taxon>Rhodobacterales</taxon>
        <taxon>Paracoccaceae</taxon>
        <taxon>Rhodobaculum</taxon>
    </lineage>
</organism>
<reference evidence="2" key="2">
    <citation type="journal article" date="2020" name="Microorganisms">
        <title>Osmotic Adaptation and Compatible Solute Biosynthesis of Phototrophic Bacteria as Revealed from Genome Analyses.</title>
        <authorList>
            <person name="Imhoff J.F."/>
            <person name="Rahn T."/>
            <person name="Kunzel S."/>
            <person name="Keller A."/>
            <person name="Neulinger S.C."/>
        </authorList>
    </citation>
    <scope>NUCLEOTIDE SEQUENCE</scope>
    <source>
        <strain evidence="2">LMG 28126</strain>
    </source>
</reference>
<evidence type="ECO:0000313" key="2">
    <source>
        <dbReference type="EMBL" id="MBK5928353.1"/>
    </source>
</evidence>
<reference evidence="2" key="1">
    <citation type="submission" date="2017-05" db="EMBL/GenBank/DDBJ databases">
        <authorList>
            <person name="Imhoff J.F."/>
            <person name="Rahn T."/>
            <person name="Kuenzel S."/>
            <person name="Neulinger S.C."/>
        </authorList>
    </citation>
    <scope>NUCLEOTIDE SEQUENCE</scope>
    <source>
        <strain evidence="2">LMG 28126</strain>
    </source>
</reference>
<evidence type="ECO:0000256" key="1">
    <source>
        <dbReference type="SAM" id="Coils"/>
    </source>
</evidence>
<feature type="coiled-coil region" evidence="1">
    <location>
        <begin position="99"/>
        <end position="131"/>
    </location>
</feature>
<dbReference type="RefSeq" id="WP_201158106.1">
    <property type="nucleotide sequence ID" value="NZ_NHSD01000299.1"/>
</dbReference>
<dbReference type="EMBL" id="NHSD01000299">
    <property type="protein sequence ID" value="MBK5928353.1"/>
    <property type="molecule type" value="Genomic_DNA"/>
</dbReference>
<proteinExistence type="predicted"/>
<sequence>MAERELFAAIILRAVQDLLTPTIPGEWDTRRHREDAFDFLTATEGPWARRREEFAVAAGLDPDYLRDKVLAIMDGRAPLDHVGNAAGLAAARQIVADRREAVERQARHREQMLAEKRRRQAKRRAEQARREVRLRQLATDQRPSTRDEVVDILANYLG</sequence>
<protein>
    <submittedName>
        <fullName evidence="2">Uncharacterized protein</fullName>
    </submittedName>
</protein>
<comment type="caution">
    <text evidence="2">The sequence shown here is derived from an EMBL/GenBank/DDBJ whole genome shotgun (WGS) entry which is preliminary data.</text>
</comment>